<dbReference type="InterPro" id="IPR041662">
    <property type="entry name" value="SusD-like_2"/>
</dbReference>
<accession>A0A1H7W8V9</accession>
<dbReference type="AlphaFoldDB" id="A0A1H7W8V9"/>
<proteinExistence type="predicted"/>
<dbReference type="EMBL" id="FOAF01000008">
    <property type="protein sequence ID" value="SEM17438.1"/>
    <property type="molecule type" value="Genomic_DNA"/>
</dbReference>
<evidence type="ECO:0000313" key="2">
    <source>
        <dbReference type="Proteomes" id="UP000199421"/>
    </source>
</evidence>
<gene>
    <name evidence="1" type="ORF">SAMN05661044_04451</name>
</gene>
<protein>
    <submittedName>
        <fullName evidence="1">Starch-binding associating with outer membrane</fullName>
    </submittedName>
</protein>
<dbReference type="InterPro" id="IPR011990">
    <property type="entry name" value="TPR-like_helical_dom_sf"/>
</dbReference>
<evidence type="ECO:0000313" key="1">
    <source>
        <dbReference type="EMBL" id="SEM17438.1"/>
    </source>
</evidence>
<name>A0A1H7W8V9_OLID1</name>
<dbReference type="STRING" id="407022.SAMN05661044_04451"/>
<dbReference type="Pfam" id="PF12771">
    <property type="entry name" value="SusD-like_2"/>
    <property type="match status" value="1"/>
</dbReference>
<dbReference type="RefSeq" id="WP_093329375.1">
    <property type="nucleotide sequence ID" value="NZ_FOAF01000008.1"/>
</dbReference>
<reference evidence="2" key="1">
    <citation type="submission" date="2016-10" db="EMBL/GenBank/DDBJ databases">
        <authorList>
            <person name="Varghese N."/>
            <person name="Submissions S."/>
        </authorList>
    </citation>
    <scope>NUCLEOTIDE SEQUENCE [LARGE SCALE GENOMIC DNA]</scope>
    <source>
        <strain evidence="2">DSM 18733</strain>
    </source>
</reference>
<keyword evidence="2" id="KW-1185">Reference proteome</keyword>
<sequence>MKLSNIKTAIFGGIIVLSLFSGCKDYFDLNENPNLVQDPPINSLLTTATQKAALNMQQFANINVYYTQYLANASASGAADTYQVTDNSTAWNDVYYAMSDLYDMRLKAEEAGAFQHVGVAKLLMAYQLGLVADTWGKAPYTQAFWTNDILTPAYDTEEELYASSLKLIDESIVDLQRTDLSIVLNETADLMHHGNVNSWIKTAYGIKARFLNKISKKPTYNPAAVLEAIDSSYTSIGDESAMNVYLGINPWAQVAKNNANNLLGGWLSDNLVNHLNGTTYGIEDPRVAKITDKTVNNVYLGTRNGQGNVGGANTIRDECYISLNSVITNDTSSLIIITYPEIKLMEAEAAFRIGDRSRSYAAYLEGIKASMDKLQVNSAARDAYISHPTVSVGATNLTLDLIFKEKYVITYLNPEAWNDMRRHDYQYKDFRMPLNAYLSSFIRHVAYPADERGRNSSNVPADGSLDAPLWWDQP</sequence>
<dbReference type="Proteomes" id="UP000199421">
    <property type="component" value="Unassembled WGS sequence"/>
</dbReference>
<dbReference type="PROSITE" id="PS51257">
    <property type="entry name" value="PROKAR_LIPOPROTEIN"/>
    <property type="match status" value="1"/>
</dbReference>
<dbReference type="Gene3D" id="1.25.40.390">
    <property type="match status" value="1"/>
</dbReference>
<dbReference type="OrthoDB" id="9766256at2"/>
<dbReference type="SUPFAM" id="SSF48452">
    <property type="entry name" value="TPR-like"/>
    <property type="match status" value="1"/>
</dbReference>
<organism evidence="1 2">
    <name type="scientific">Olivibacter domesticus</name>
    <name type="common">Pseudosphingobacterium domesticum</name>
    <dbReference type="NCBI Taxonomy" id="407022"/>
    <lineage>
        <taxon>Bacteria</taxon>
        <taxon>Pseudomonadati</taxon>
        <taxon>Bacteroidota</taxon>
        <taxon>Sphingobacteriia</taxon>
        <taxon>Sphingobacteriales</taxon>
        <taxon>Sphingobacteriaceae</taxon>
        <taxon>Olivibacter</taxon>
    </lineage>
</organism>